<dbReference type="PANTHER" id="PTHR13061">
    <property type="entry name" value="DYNACTIN SUBUNIT P25"/>
    <property type="match status" value="1"/>
</dbReference>
<gene>
    <name evidence="1" type="ORF">DU000_01595</name>
</gene>
<organism evidence="1 2">
    <name type="scientific">Parvibium lacunae</name>
    <dbReference type="NCBI Taxonomy" id="1888893"/>
    <lineage>
        <taxon>Bacteria</taxon>
        <taxon>Pseudomonadati</taxon>
        <taxon>Pseudomonadota</taxon>
        <taxon>Betaproteobacteria</taxon>
        <taxon>Burkholderiales</taxon>
        <taxon>Alcaligenaceae</taxon>
        <taxon>Parvibium</taxon>
    </lineage>
</organism>
<proteinExistence type="predicted"/>
<dbReference type="PANTHER" id="PTHR13061:SF29">
    <property type="entry name" value="GAMMA CARBONIC ANHYDRASE-LIKE 1, MITOCHONDRIAL-RELATED"/>
    <property type="match status" value="1"/>
</dbReference>
<dbReference type="InterPro" id="IPR047324">
    <property type="entry name" value="LbH_gamma_CA-like"/>
</dbReference>
<reference evidence="1 2" key="1">
    <citation type="journal article" date="2018" name="Int. J. Syst. Evol. Microbiol.">
        <title>Parvibium lacunae gen. nov., sp. nov., a new member of the family Alcaligenaceae isolated from a freshwater pond.</title>
        <authorList>
            <person name="Chen W.M."/>
            <person name="Xie P.B."/>
            <person name="Hsu M.Y."/>
            <person name="Sheu S.Y."/>
        </authorList>
    </citation>
    <scope>NUCLEOTIDE SEQUENCE [LARGE SCALE GENOMIC DNA]</scope>
    <source>
        <strain evidence="1 2">KMB9</strain>
    </source>
</reference>
<dbReference type="EMBL" id="QPGB01000001">
    <property type="protein sequence ID" value="RCS59450.1"/>
    <property type="molecule type" value="Genomic_DNA"/>
</dbReference>
<sequence length="175" mass="18244">MAIYQLADHQPHIDPSSFIADTAAVIGKVTLAQGCSIWFSAVLRGDNELIAIGRASNVQEGAVLHTDPGCPLTVGENVTIGHQAMLHGCTIGDGSLIGMQAIVLNRAVIGKNCLIGAGALVTEGKIIPDNSLVVGSPGKVLRPLTEAEIATMHRNTAGYVKKAALFSSDLKRIQP</sequence>
<dbReference type="Proteomes" id="UP000252357">
    <property type="component" value="Unassembled WGS sequence"/>
</dbReference>
<dbReference type="Pfam" id="PF00132">
    <property type="entry name" value="Hexapep"/>
    <property type="match status" value="1"/>
</dbReference>
<comment type="caution">
    <text evidence="1">The sequence shown here is derived from an EMBL/GenBank/DDBJ whole genome shotgun (WGS) entry which is preliminary data.</text>
</comment>
<evidence type="ECO:0000313" key="1">
    <source>
        <dbReference type="EMBL" id="RCS59450.1"/>
    </source>
</evidence>
<dbReference type="InterPro" id="IPR050484">
    <property type="entry name" value="Transf_Hexapept/Carb_Anhydrase"/>
</dbReference>
<dbReference type="InterPro" id="IPR001451">
    <property type="entry name" value="Hexapep"/>
</dbReference>
<dbReference type="AlphaFoldDB" id="A0A368L710"/>
<name>A0A368L710_9BURK</name>
<dbReference type="CDD" id="cd04645">
    <property type="entry name" value="LbH_gamma_CA_like"/>
    <property type="match status" value="1"/>
</dbReference>
<dbReference type="OrthoDB" id="9803036at2"/>
<accession>A0A368L710</accession>
<protein>
    <submittedName>
        <fullName evidence="1">Gamma carbonic anhydrase family protein</fullName>
    </submittedName>
</protein>
<dbReference type="InterPro" id="IPR011004">
    <property type="entry name" value="Trimer_LpxA-like_sf"/>
</dbReference>
<dbReference type="RefSeq" id="WP_114401601.1">
    <property type="nucleotide sequence ID" value="NZ_QPGB01000001.1"/>
</dbReference>
<keyword evidence="2" id="KW-1185">Reference proteome</keyword>
<dbReference type="Gene3D" id="2.160.10.10">
    <property type="entry name" value="Hexapeptide repeat proteins"/>
    <property type="match status" value="1"/>
</dbReference>
<evidence type="ECO:0000313" key="2">
    <source>
        <dbReference type="Proteomes" id="UP000252357"/>
    </source>
</evidence>
<dbReference type="SUPFAM" id="SSF51161">
    <property type="entry name" value="Trimeric LpxA-like enzymes"/>
    <property type="match status" value="1"/>
</dbReference>